<accession>A0A1Y1Z270</accession>
<dbReference type="Proteomes" id="UP000193498">
    <property type="component" value="Unassembled WGS sequence"/>
</dbReference>
<name>A0A1Y1Z270_9FUNG</name>
<gene>
    <name evidence="1" type="ORF">K493DRAFT_333946</name>
</gene>
<proteinExistence type="predicted"/>
<comment type="caution">
    <text evidence="1">The sequence shown here is derived from an EMBL/GenBank/DDBJ whole genome shotgun (WGS) entry which is preliminary data.</text>
</comment>
<evidence type="ECO:0000313" key="1">
    <source>
        <dbReference type="EMBL" id="ORY04309.1"/>
    </source>
</evidence>
<organism evidence="1 2">
    <name type="scientific">Basidiobolus meristosporus CBS 931.73</name>
    <dbReference type="NCBI Taxonomy" id="1314790"/>
    <lineage>
        <taxon>Eukaryota</taxon>
        <taxon>Fungi</taxon>
        <taxon>Fungi incertae sedis</taxon>
        <taxon>Zoopagomycota</taxon>
        <taxon>Entomophthoromycotina</taxon>
        <taxon>Basidiobolomycetes</taxon>
        <taxon>Basidiobolales</taxon>
        <taxon>Basidiobolaceae</taxon>
        <taxon>Basidiobolus</taxon>
    </lineage>
</organism>
<sequence>MLTAPSTFQNTESNVSVIRNNITMKESTIRPSLTATHSADRMFIENNIRNDALVPQIGPFKMSTDPHSKMLYDVFNKELDSECFSPVSTVRLTYFFDIGRGGGFLSIPHIGSHGSVATSFIARVVEHWLGDKLSGSADAENFVPVLEEKVDKLAQSILQRLKGELFSSVTRSELRSFSKLSKVFIEVRAGHVFSLPKCCDDATVVQLGVEEFFQEYPLFVDMSIRVKPLGPNEPYTSNTQISLSFQNITMGDRDPFILFENIDHSLPLSNDPMSM</sequence>
<dbReference type="EMBL" id="MCFE01000036">
    <property type="protein sequence ID" value="ORY04309.1"/>
    <property type="molecule type" value="Genomic_DNA"/>
</dbReference>
<reference evidence="1 2" key="1">
    <citation type="submission" date="2016-07" db="EMBL/GenBank/DDBJ databases">
        <title>Pervasive Adenine N6-methylation of Active Genes in Fungi.</title>
        <authorList>
            <consortium name="DOE Joint Genome Institute"/>
            <person name="Mondo S.J."/>
            <person name="Dannebaum R.O."/>
            <person name="Kuo R.C."/>
            <person name="Labutti K."/>
            <person name="Haridas S."/>
            <person name="Kuo A."/>
            <person name="Salamov A."/>
            <person name="Ahrendt S.R."/>
            <person name="Lipzen A."/>
            <person name="Sullivan W."/>
            <person name="Andreopoulos W.B."/>
            <person name="Clum A."/>
            <person name="Lindquist E."/>
            <person name="Daum C."/>
            <person name="Ramamoorthy G.K."/>
            <person name="Gryganskyi A."/>
            <person name="Culley D."/>
            <person name="Magnuson J.K."/>
            <person name="James T.Y."/>
            <person name="O'Malley M.A."/>
            <person name="Stajich J.E."/>
            <person name="Spatafora J.W."/>
            <person name="Visel A."/>
            <person name="Grigoriev I.V."/>
        </authorList>
    </citation>
    <scope>NUCLEOTIDE SEQUENCE [LARGE SCALE GENOMIC DNA]</scope>
    <source>
        <strain evidence="1 2">CBS 931.73</strain>
    </source>
</reference>
<protein>
    <submittedName>
        <fullName evidence="1">Uncharacterized protein</fullName>
    </submittedName>
</protein>
<dbReference type="InParanoid" id="A0A1Y1Z270"/>
<keyword evidence="2" id="KW-1185">Reference proteome</keyword>
<dbReference type="AlphaFoldDB" id="A0A1Y1Z270"/>
<dbReference type="OrthoDB" id="5590091at2759"/>
<evidence type="ECO:0000313" key="2">
    <source>
        <dbReference type="Proteomes" id="UP000193498"/>
    </source>
</evidence>